<dbReference type="EMBL" id="WNVG01001508">
    <property type="protein sequence ID" value="MDZ5035317.1"/>
    <property type="molecule type" value="Genomic_DNA"/>
</dbReference>
<reference evidence="2" key="1">
    <citation type="submission" date="2019-11" db="EMBL/GenBank/DDBJ databases">
        <title>Characterization of Clostridium perfringens isolates from swine manure treated agricultural soils.</title>
        <authorList>
            <person name="Wushke S.T."/>
        </authorList>
    </citation>
    <scope>NUCLEOTIDE SEQUENCE</scope>
    <source>
        <strain evidence="2">X15</strain>
    </source>
</reference>
<dbReference type="AlphaFoldDB" id="A0AAW9J799"/>
<name>A0AAW9J799_CLOPF</name>
<evidence type="ECO:0000313" key="2">
    <source>
        <dbReference type="EMBL" id="MDZ5035317.1"/>
    </source>
</evidence>
<accession>A0AAW9J799</accession>
<evidence type="ECO:0000313" key="3">
    <source>
        <dbReference type="Proteomes" id="UP001289066"/>
    </source>
</evidence>
<feature type="non-terminal residue" evidence="2">
    <location>
        <position position="131"/>
    </location>
</feature>
<dbReference type="Pfam" id="PF09967">
    <property type="entry name" value="DUF2201"/>
    <property type="match status" value="1"/>
</dbReference>
<organism evidence="2 3">
    <name type="scientific">Clostridium perfringens</name>
    <dbReference type="NCBI Taxonomy" id="1502"/>
    <lineage>
        <taxon>Bacteria</taxon>
        <taxon>Bacillati</taxon>
        <taxon>Bacillota</taxon>
        <taxon>Clostridia</taxon>
        <taxon>Eubacteriales</taxon>
        <taxon>Clostridiaceae</taxon>
        <taxon>Clostridium</taxon>
    </lineage>
</organism>
<evidence type="ECO:0000259" key="1">
    <source>
        <dbReference type="Pfam" id="PF09967"/>
    </source>
</evidence>
<comment type="caution">
    <text evidence="2">The sequence shown here is derived from an EMBL/GenBank/DDBJ whole genome shotgun (WGS) entry which is preliminary data.</text>
</comment>
<dbReference type="InterPro" id="IPR018698">
    <property type="entry name" value="VWA-like_dom"/>
</dbReference>
<gene>
    <name evidence="2" type="ORF">GNF81_21790</name>
</gene>
<feature type="non-terminal residue" evidence="2">
    <location>
        <position position="1"/>
    </location>
</feature>
<protein>
    <recommendedName>
        <fullName evidence="1">VWA-like domain-containing protein</fullName>
    </recommendedName>
</protein>
<feature type="domain" description="VWA-like" evidence="1">
    <location>
        <begin position="71"/>
        <end position="125"/>
    </location>
</feature>
<dbReference type="RefSeq" id="WP_322413629.1">
    <property type="nucleotide sequence ID" value="NZ_WNVG01001508.1"/>
</dbReference>
<dbReference type="PANTHER" id="PTHR38730">
    <property type="entry name" value="SLL7028 PROTEIN"/>
    <property type="match status" value="1"/>
</dbReference>
<proteinExistence type="predicted"/>
<dbReference type="Proteomes" id="UP001289066">
    <property type="component" value="Unassembled WGS sequence"/>
</dbReference>
<dbReference type="PANTHER" id="PTHR38730:SF1">
    <property type="entry name" value="SLL7028 PROTEIN"/>
    <property type="match status" value="1"/>
</dbReference>
<sequence>AISSFKGKAPKDIEAIIKAYTEKAEISWQEALKKIIPSLRAGEKKTVTRRNRRQPERLDIRGTLPNSIPEVIVAIDISASMSEEEVHKIMIEILEITKTRTNKITVIECDNEIRRVYEIKSKNDIKKRTSN</sequence>